<dbReference type="PANTHER" id="PTHR43173:SF19">
    <property type="entry name" value="AARF DOMAIN-CONTAINING PROTEIN KINASE 1"/>
    <property type="match status" value="1"/>
</dbReference>
<dbReference type="InterPro" id="IPR004147">
    <property type="entry name" value="ABC1_dom"/>
</dbReference>
<reference evidence="2 3" key="1">
    <citation type="submission" date="2015-03" db="EMBL/GenBank/DDBJ databases">
        <title>Genome assembly of Sandaracinus amylolyticus DSM 53668.</title>
        <authorList>
            <person name="Sharma G."/>
            <person name="Subramanian S."/>
        </authorList>
    </citation>
    <scope>NUCLEOTIDE SEQUENCE [LARGE SCALE GENOMIC DNA]</scope>
    <source>
        <strain evidence="2 3">DSM 53668</strain>
    </source>
</reference>
<dbReference type="Proteomes" id="UP000034883">
    <property type="component" value="Chromosome"/>
</dbReference>
<dbReference type="InterPro" id="IPR011009">
    <property type="entry name" value="Kinase-like_dom_sf"/>
</dbReference>
<proteinExistence type="predicted"/>
<keyword evidence="2" id="KW-0560">Oxidoreductase</keyword>
<dbReference type="STRING" id="927083.DB32_004577"/>
<keyword evidence="2" id="KW-0503">Monooxygenase</keyword>
<name>A0A0F6YJ33_9BACT</name>
<dbReference type="Pfam" id="PF03109">
    <property type="entry name" value="ABC1"/>
    <property type="match status" value="1"/>
</dbReference>
<dbReference type="PANTHER" id="PTHR43173">
    <property type="entry name" value="ABC1 FAMILY PROTEIN"/>
    <property type="match status" value="1"/>
</dbReference>
<accession>A0A0F6YJ33</accession>
<gene>
    <name evidence="2" type="ORF">DB32_004577</name>
</gene>
<evidence type="ECO:0000313" key="2">
    <source>
        <dbReference type="EMBL" id="AKF07428.1"/>
    </source>
</evidence>
<dbReference type="InterPro" id="IPR051130">
    <property type="entry name" value="Mito_struct-func_regulator"/>
</dbReference>
<evidence type="ECO:0000259" key="1">
    <source>
        <dbReference type="Pfam" id="PF03109"/>
    </source>
</evidence>
<keyword evidence="2" id="KW-0830">Ubiquinone</keyword>
<dbReference type="KEGG" id="samy:DB32_004577"/>
<dbReference type="OrthoDB" id="9795390at2"/>
<dbReference type="RefSeq" id="WP_053234687.1">
    <property type="nucleotide sequence ID" value="NZ_CP011125.1"/>
</dbReference>
<keyword evidence="3" id="KW-1185">Reference proteome</keyword>
<feature type="domain" description="ABC1 atypical kinase-like" evidence="1">
    <location>
        <begin position="100"/>
        <end position="349"/>
    </location>
</feature>
<dbReference type="EMBL" id="CP011125">
    <property type="protein sequence ID" value="AKF07428.1"/>
    <property type="molecule type" value="Genomic_DNA"/>
</dbReference>
<dbReference type="GO" id="GO:0004497">
    <property type="term" value="F:monooxygenase activity"/>
    <property type="evidence" value="ECO:0007669"/>
    <property type="project" value="UniProtKB-KW"/>
</dbReference>
<sequence>MSLAIRLVRALWVFGLIFLSYMSQLALTSLLGEDARDEHGRETRRVPAWLHRRRKRLDARNAKRLYEGMVRLRGVFIKLGQVLSITGGFLPRVYTKELERLQDKVPPRDFQEIRSAFVESLGRTPEECFARIDAAPLAAASLGQVHVAWMRPEEGETEGRKVAVKVLYPGIRDVIRIDMKVIWLAVQVYKWFVPVVGLDRVHASLLDLLARETDYLHEARAMERMAANFAREKDILFPEVVHALTTRDVLTMSFMDGIKINQVDALRAEGIDPTAVATRFVETTYKMIFVDRFFHADPHPGNFLVQKGRTPRRPKIVVLDFGAVSDVKDDLVDGMIDVIGGLLEGDGPKLLKGFYQMGFASREANHELLEKTVYTYFEKLLSVKQRTPGALMRANVKELETLVDPEVAREELRELMRSVEYPEGWFYVERAAVLAFWLVGQLDPDVDAMQVGYPYVMPLLVDKRKRDAGEAPAEPEPPPADE</sequence>
<protein>
    <submittedName>
        <fullName evidence="2">Ubiquinone biosynthesis monooxygenase UbiB</fullName>
    </submittedName>
</protein>
<dbReference type="AlphaFoldDB" id="A0A0F6YJ33"/>
<dbReference type="SUPFAM" id="SSF56112">
    <property type="entry name" value="Protein kinase-like (PK-like)"/>
    <property type="match status" value="1"/>
</dbReference>
<evidence type="ECO:0000313" key="3">
    <source>
        <dbReference type="Proteomes" id="UP000034883"/>
    </source>
</evidence>
<organism evidence="2 3">
    <name type="scientific">Sandaracinus amylolyticus</name>
    <dbReference type="NCBI Taxonomy" id="927083"/>
    <lineage>
        <taxon>Bacteria</taxon>
        <taxon>Pseudomonadati</taxon>
        <taxon>Myxococcota</taxon>
        <taxon>Polyangia</taxon>
        <taxon>Polyangiales</taxon>
        <taxon>Sandaracinaceae</taxon>
        <taxon>Sandaracinus</taxon>
    </lineage>
</organism>
<dbReference type="CDD" id="cd05121">
    <property type="entry name" value="ABC1_ADCK3-like"/>
    <property type="match status" value="1"/>
</dbReference>